<sequence>MRVNKLYMPKSVVSLGRVPPYRYPWQQRSETPEARVKTKTNISEAGCRGEGKTRKLPTTKGELSPFLKSSPKDQADEDDFKYPPSFKKGMPRAFLLALRSNFSSPAPIELFDGWTSKSQTADWLSCFDIEFTVALPFSSGYAFPTPLFYYNI</sequence>
<proteinExistence type="predicted"/>
<evidence type="ECO:0000256" key="1">
    <source>
        <dbReference type="SAM" id="MobiDB-lite"/>
    </source>
</evidence>
<feature type="region of interest" description="Disordered" evidence="1">
    <location>
        <begin position="26"/>
        <end position="84"/>
    </location>
</feature>
<dbReference type="EMBL" id="BPLR01008070">
    <property type="protein sequence ID" value="GIY21935.1"/>
    <property type="molecule type" value="Genomic_DNA"/>
</dbReference>
<keyword evidence="3" id="KW-1185">Reference proteome</keyword>
<dbReference type="Proteomes" id="UP001054945">
    <property type="component" value="Unassembled WGS sequence"/>
</dbReference>
<organism evidence="2 3">
    <name type="scientific">Caerostris extrusa</name>
    <name type="common">Bark spider</name>
    <name type="synonym">Caerostris bankana</name>
    <dbReference type="NCBI Taxonomy" id="172846"/>
    <lineage>
        <taxon>Eukaryota</taxon>
        <taxon>Metazoa</taxon>
        <taxon>Ecdysozoa</taxon>
        <taxon>Arthropoda</taxon>
        <taxon>Chelicerata</taxon>
        <taxon>Arachnida</taxon>
        <taxon>Araneae</taxon>
        <taxon>Araneomorphae</taxon>
        <taxon>Entelegynae</taxon>
        <taxon>Araneoidea</taxon>
        <taxon>Araneidae</taxon>
        <taxon>Caerostris</taxon>
    </lineage>
</organism>
<gene>
    <name evidence="2" type="ORF">CEXT_165581</name>
</gene>
<accession>A0AAV4RNT5</accession>
<protein>
    <submittedName>
        <fullName evidence="2">Uncharacterized protein</fullName>
    </submittedName>
</protein>
<evidence type="ECO:0000313" key="2">
    <source>
        <dbReference type="EMBL" id="GIY21935.1"/>
    </source>
</evidence>
<name>A0AAV4RNT5_CAEEX</name>
<evidence type="ECO:0000313" key="3">
    <source>
        <dbReference type="Proteomes" id="UP001054945"/>
    </source>
</evidence>
<reference evidence="2 3" key="1">
    <citation type="submission" date="2021-06" db="EMBL/GenBank/DDBJ databases">
        <title>Caerostris extrusa draft genome.</title>
        <authorList>
            <person name="Kono N."/>
            <person name="Arakawa K."/>
        </authorList>
    </citation>
    <scope>NUCLEOTIDE SEQUENCE [LARGE SCALE GENOMIC DNA]</scope>
</reference>
<dbReference type="AlphaFoldDB" id="A0AAV4RNT5"/>
<comment type="caution">
    <text evidence="2">The sequence shown here is derived from an EMBL/GenBank/DDBJ whole genome shotgun (WGS) entry which is preliminary data.</text>
</comment>